<evidence type="ECO:0008006" key="3">
    <source>
        <dbReference type="Google" id="ProtNLM"/>
    </source>
</evidence>
<proteinExistence type="predicted"/>
<evidence type="ECO:0000256" key="1">
    <source>
        <dbReference type="SAM" id="Phobius"/>
    </source>
</evidence>
<dbReference type="AlphaFoldDB" id="A0AA48R9W9"/>
<feature type="transmembrane region" description="Helical" evidence="1">
    <location>
        <begin position="120"/>
        <end position="140"/>
    </location>
</feature>
<sequence length="327" mass="35060">MTEAVAALPVEALACAADAFVPTHTPVTETSETAPQKAPEACETKPEKPAVEIRISLAGSDEKELLQILSALKRHEASVAPKREEAPPPLAPANIILAAPLVGEPLAPVQQKNRVAKKRALSPLALFALLVLGFILHTQIDLPRGRRADIANRTLVDYIVGAESSGNAAAKNPYSTALGLGQFVDATWLDLIRRHRPEIASGRNEREILEMRKDPELSRFLTSRYVEENTSILARKGLPVTPGALYLAHFAGPGGAVAILTAPESANAADVIANVDSRPGVTRDKIVNGNPFLKHFTAKDLKNWADLKMQGLTLVEGDAKSAARRDL</sequence>
<organism evidence="2">
    <name type="scientific">freshwater sediment metagenome</name>
    <dbReference type="NCBI Taxonomy" id="556182"/>
    <lineage>
        <taxon>unclassified sequences</taxon>
        <taxon>metagenomes</taxon>
        <taxon>ecological metagenomes</taxon>
    </lineage>
</organism>
<name>A0AA48R9W9_9ZZZZ</name>
<keyword evidence="1" id="KW-0812">Transmembrane</keyword>
<protein>
    <recommendedName>
        <fullName evidence="3">Transglycosylase SLT domain-containing protein</fullName>
    </recommendedName>
</protein>
<keyword evidence="1" id="KW-0472">Membrane</keyword>
<reference evidence="2" key="1">
    <citation type="submission" date="2023-07" db="EMBL/GenBank/DDBJ databases">
        <authorList>
            <person name="Pelsma A.J. K."/>
        </authorList>
    </citation>
    <scope>NUCLEOTIDE SEQUENCE</scope>
</reference>
<dbReference type="EMBL" id="OY288114">
    <property type="protein sequence ID" value="CAJ0871084.1"/>
    <property type="molecule type" value="Genomic_DNA"/>
</dbReference>
<keyword evidence="1" id="KW-1133">Transmembrane helix</keyword>
<dbReference type="Gene3D" id="1.10.530.10">
    <property type="match status" value="1"/>
</dbReference>
<accession>A0AA48R9W9</accession>
<gene>
    <name evidence="2" type="ORF">AMST5_02290</name>
</gene>
<evidence type="ECO:0000313" key="2">
    <source>
        <dbReference type="EMBL" id="CAJ0871084.1"/>
    </source>
</evidence>